<evidence type="ECO:0000313" key="1">
    <source>
        <dbReference type="EMBL" id="GAC40825.1"/>
    </source>
</evidence>
<accession>M9LF39</accession>
<dbReference type="EMBL" id="BALG01000009">
    <property type="protein sequence ID" value="GAC40825.1"/>
    <property type="molecule type" value="Genomic_DNA"/>
</dbReference>
<proteinExistence type="predicted"/>
<dbReference type="AlphaFoldDB" id="M9LF39"/>
<reference evidence="1 2" key="1">
    <citation type="submission" date="2012-10" db="EMBL/GenBank/DDBJ databases">
        <title>Draft Genome Sequence of Paenibacillus popilliae ATCC 14706T.</title>
        <authorList>
            <person name="Iiyama K."/>
            <person name="Mori K."/>
            <person name="Mon H."/>
            <person name="Chieda Y."/>
            <person name="Lee J.M."/>
            <person name="Kusakabe T."/>
            <person name="Tashiro K."/>
            <person name="Asano S."/>
            <person name="Yasunaga-Aoki C."/>
            <person name="Shimizu S."/>
        </authorList>
    </citation>
    <scope>NUCLEOTIDE SEQUENCE [LARGE SCALE GENOMIC DNA]</scope>
    <source>
        <strain evidence="1 2">ATCC 14706</strain>
    </source>
</reference>
<gene>
    <name evidence="1" type="ORF">PPOP_0153</name>
</gene>
<protein>
    <submittedName>
        <fullName evidence="1">Outer membrane receptor protein</fullName>
    </submittedName>
</protein>
<sequence length="63" mass="6832">MITIIIANDVHIKFRVEPGWNDDYCTAGHDGGAVCRGWEMPLFVSEAGPENKKVSGGKLIIAC</sequence>
<organism evidence="1 2">
    <name type="scientific">Paenibacillus popilliae ATCC 14706</name>
    <dbReference type="NCBI Taxonomy" id="1212764"/>
    <lineage>
        <taxon>Bacteria</taxon>
        <taxon>Bacillati</taxon>
        <taxon>Bacillota</taxon>
        <taxon>Bacilli</taxon>
        <taxon>Bacillales</taxon>
        <taxon>Paenibacillaceae</taxon>
        <taxon>Paenibacillus</taxon>
    </lineage>
</organism>
<comment type="caution">
    <text evidence="1">The sequence shown here is derived from an EMBL/GenBank/DDBJ whole genome shotgun (WGS) entry which is preliminary data.</text>
</comment>
<keyword evidence="2" id="KW-1185">Reference proteome</keyword>
<keyword evidence="1" id="KW-0675">Receptor</keyword>
<evidence type="ECO:0000313" key="2">
    <source>
        <dbReference type="Proteomes" id="UP000029453"/>
    </source>
</evidence>
<name>M9LF39_PAEPP</name>
<dbReference type="Proteomes" id="UP000029453">
    <property type="component" value="Unassembled WGS sequence"/>
</dbReference>